<evidence type="ECO:0000313" key="2">
    <source>
        <dbReference type="EMBL" id="SDN82837.1"/>
    </source>
</evidence>
<dbReference type="InterPro" id="IPR010752">
    <property type="entry name" value="DUF1329"/>
</dbReference>
<feature type="chain" id="PRO_5017301756" description="DUF1329 domain-containing protein" evidence="1">
    <location>
        <begin position="24"/>
        <end position="458"/>
    </location>
</feature>
<dbReference type="Pfam" id="PF07044">
    <property type="entry name" value="DUF1329"/>
    <property type="match status" value="1"/>
</dbReference>
<evidence type="ECO:0000256" key="1">
    <source>
        <dbReference type="SAM" id="SignalP"/>
    </source>
</evidence>
<reference evidence="3" key="1">
    <citation type="submission" date="2016-10" db="EMBL/GenBank/DDBJ databases">
        <authorList>
            <person name="Varghese N."/>
            <person name="Submissions S."/>
        </authorList>
    </citation>
    <scope>NUCLEOTIDE SEQUENCE [LARGE SCALE GENOMIC DNA]</scope>
    <source>
        <strain evidence="3">JCM 21621</strain>
    </source>
</reference>
<dbReference type="RefSeq" id="WP_084310529.1">
    <property type="nucleotide sequence ID" value="NZ_FNIJ01000005.1"/>
</dbReference>
<evidence type="ECO:0000313" key="3">
    <source>
        <dbReference type="Proteomes" id="UP000242957"/>
    </source>
</evidence>
<dbReference type="Proteomes" id="UP000242957">
    <property type="component" value="Unassembled WGS sequence"/>
</dbReference>
<protein>
    <recommendedName>
        <fullName evidence="4">DUF1329 domain-containing protein</fullName>
    </recommendedName>
</protein>
<dbReference type="STRING" id="198616.SAMN05216193_105209"/>
<proteinExistence type="predicted"/>
<dbReference type="AlphaFoldDB" id="A0A1H0EK25"/>
<evidence type="ECO:0008006" key="4">
    <source>
        <dbReference type="Google" id="ProtNLM"/>
    </source>
</evidence>
<dbReference type="EMBL" id="FNIJ01000005">
    <property type="protein sequence ID" value="SDN82837.1"/>
    <property type="molecule type" value="Genomic_DNA"/>
</dbReference>
<dbReference type="Gene3D" id="2.50.20.10">
    <property type="entry name" value="Lipoprotein localisation LolA/LolB/LppX"/>
    <property type="match status" value="1"/>
</dbReference>
<accession>A0A1H0EK25</accession>
<name>A0A1H0EK25_9PSED</name>
<dbReference type="OrthoDB" id="178023at2"/>
<sequence length="458" mass="51043">MKRFMRSVLAVAICSTAMAQANAAATAEEIGQLGSKYTPWGAEMAGNADGSIPAYSGPIKAPASYDPGKPGVRPDPFAHEKPLFSITGQNMAQYADKLSEGIRTMLQKYPSYRLDVYPSHRTASYPQYFLDNTRKNATSCRTRDDELALDNCYGGVPFPFPKTGNEVMWNRLLKFDQYAFQTDGFTSSVVDSRGGRTVTGVAKMYIQYPIFDPKRTEPIAADDLYEMLRIDFTDPARKNGEKLIVHDSIDMARIGRRAWQYLPGQRRVKLSPDIAYDTPSPTGGGVAVVDESAVFYGALDRYDFKLLGKKEMFIPYNAYRIGDPGVCPDNVAEGTKNHLNPDCMRWELHRVWAVEATLKEGKRHVYPRRVFFWDEDLPGVGIGDAYDATGKIYRVSHSIPITNYESVGHKTDEMVTYDLNTGAYCRQQNSTMAGGWYATEPRPNTFFSSAALTGGGIR</sequence>
<organism evidence="2 3">
    <name type="scientific">Pseudomonas jinjuensis</name>
    <dbReference type="NCBI Taxonomy" id="198616"/>
    <lineage>
        <taxon>Bacteria</taxon>
        <taxon>Pseudomonadati</taxon>
        <taxon>Pseudomonadota</taxon>
        <taxon>Gammaproteobacteria</taxon>
        <taxon>Pseudomonadales</taxon>
        <taxon>Pseudomonadaceae</taxon>
        <taxon>Pseudomonas</taxon>
    </lineage>
</organism>
<keyword evidence="1" id="KW-0732">Signal</keyword>
<feature type="signal peptide" evidence="1">
    <location>
        <begin position="1"/>
        <end position="23"/>
    </location>
</feature>
<keyword evidence="3" id="KW-1185">Reference proteome</keyword>
<gene>
    <name evidence="2" type="ORF">SAMN05216193_105209</name>
</gene>